<evidence type="ECO:0000313" key="2">
    <source>
        <dbReference type="EMBL" id="CAD7800145.1"/>
    </source>
</evidence>
<reference evidence="2" key="1">
    <citation type="submission" date="2020-12" db="EMBL/GenBank/DDBJ databases">
        <authorList>
            <person name="Rodrigo-Torres L."/>
            <person name="Arahal R. D."/>
            <person name="Lucena T."/>
        </authorList>
    </citation>
    <scope>NUCLEOTIDE SEQUENCE</scope>
    <source>
        <strain evidence="2">CECT 9390</strain>
    </source>
</reference>
<comment type="caution">
    <text evidence="2">The sequence shown here is derived from an EMBL/GenBank/DDBJ whole genome shotgun (WGS) entry which is preliminary data.</text>
</comment>
<evidence type="ECO:0008006" key="4">
    <source>
        <dbReference type="Google" id="ProtNLM"/>
    </source>
</evidence>
<dbReference type="AlphaFoldDB" id="A0A9N8QRF5"/>
<name>A0A9N8QRF5_9FLAO</name>
<dbReference type="Proteomes" id="UP000662618">
    <property type="component" value="Unassembled WGS sequence"/>
</dbReference>
<feature type="region of interest" description="Disordered" evidence="1">
    <location>
        <begin position="364"/>
        <end position="384"/>
    </location>
</feature>
<protein>
    <recommendedName>
        <fullName evidence="4">DUF4347 domain-containing protein</fullName>
    </recommendedName>
</protein>
<gene>
    <name evidence="2" type="ORF">CHRY9390_00588</name>
</gene>
<dbReference type="EMBL" id="CAJIMS010000001">
    <property type="protein sequence ID" value="CAD7800145.1"/>
    <property type="molecule type" value="Genomic_DNA"/>
</dbReference>
<organism evidence="2 3">
    <name type="scientific">Chryseobacterium aquaeductus</name>
    <dbReference type="NCBI Taxonomy" id="2675056"/>
    <lineage>
        <taxon>Bacteria</taxon>
        <taxon>Pseudomonadati</taxon>
        <taxon>Bacteroidota</taxon>
        <taxon>Flavobacteriia</taxon>
        <taxon>Flavobacteriales</taxon>
        <taxon>Weeksellaceae</taxon>
        <taxon>Chryseobacterium group</taxon>
        <taxon>Chryseobacterium</taxon>
    </lineage>
</organism>
<evidence type="ECO:0000313" key="3">
    <source>
        <dbReference type="Proteomes" id="UP000662618"/>
    </source>
</evidence>
<dbReference type="RefSeq" id="WP_162087104.1">
    <property type="nucleotide sequence ID" value="NZ_CAJIMS010000001.1"/>
</dbReference>
<keyword evidence="3" id="KW-1185">Reference proteome</keyword>
<accession>A0A9N8QRF5</accession>
<proteinExistence type="predicted"/>
<sequence>MSKESFIGGDYIETTGGSAKNFAGANIENSSFANQFTQNGKEGGVTYNVNENAPKIEGGTFGLSYIVVVGTQNYSSSTARNLLLRNVGEGSKLMFVHQALRRMRLNKGAIKFDFLLCATGYSSNQRAAIKEAVENDFGGKYVEVNSANEIINYINTADKNNSGSISEERKNKKIQQLLFYSHGVVGEISLGLAPAGIDITAYSFEKEQAEKLNHEAFSSGGSVYLYSCRSGIGNTSIDKSIFINSEGSRVDPNNRYNILSAESIAQKVANSSKVRVYAFLRRTDYERTLFTTDELCFSDYMKARANKQTSVSNTRCGTTYSHLLDQDTPLTAQEQQRWRNWSAVESNMRKIDDTWFDPDGARHNVGAAPSPEGVPDDMKTFSPM</sequence>
<evidence type="ECO:0000256" key="1">
    <source>
        <dbReference type="SAM" id="MobiDB-lite"/>
    </source>
</evidence>